<evidence type="ECO:0000313" key="1">
    <source>
        <dbReference type="EMBL" id="KAG5618966.1"/>
    </source>
</evidence>
<sequence length="67" mass="7940">MKILNQIKRIDSFPNTYITYRIILTMSQEKLNELAILSIEKELSKQINYETVTNDFVSKNARKVDFK</sequence>
<reference evidence="1 2" key="1">
    <citation type="submission" date="2020-09" db="EMBL/GenBank/DDBJ databases">
        <title>De no assembly of potato wild relative species, Solanum commersonii.</title>
        <authorList>
            <person name="Cho K."/>
        </authorList>
    </citation>
    <scope>NUCLEOTIDE SEQUENCE [LARGE SCALE GENOMIC DNA]</scope>
    <source>
        <strain evidence="1">LZ3.2</strain>
        <tissue evidence="1">Leaf</tissue>
    </source>
</reference>
<organism evidence="1 2">
    <name type="scientific">Solanum commersonii</name>
    <name type="common">Commerson's wild potato</name>
    <name type="synonym">Commerson's nightshade</name>
    <dbReference type="NCBI Taxonomy" id="4109"/>
    <lineage>
        <taxon>Eukaryota</taxon>
        <taxon>Viridiplantae</taxon>
        <taxon>Streptophyta</taxon>
        <taxon>Embryophyta</taxon>
        <taxon>Tracheophyta</taxon>
        <taxon>Spermatophyta</taxon>
        <taxon>Magnoliopsida</taxon>
        <taxon>eudicotyledons</taxon>
        <taxon>Gunneridae</taxon>
        <taxon>Pentapetalae</taxon>
        <taxon>asterids</taxon>
        <taxon>lamiids</taxon>
        <taxon>Solanales</taxon>
        <taxon>Solanaceae</taxon>
        <taxon>Solanoideae</taxon>
        <taxon>Solaneae</taxon>
        <taxon>Solanum</taxon>
    </lineage>
</organism>
<comment type="caution">
    <text evidence="1">The sequence shown here is derived from an EMBL/GenBank/DDBJ whole genome shotgun (WGS) entry which is preliminary data.</text>
</comment>
<dbReference type="Proteomes" id="UP000824120">
    <property type="component" value="Chromosome 3"/>
</dbReference>
<dbReference type="OrthoDB" id="1164622at2759"/>
<dbReference type="EMBL" id="JACXVP010000003">
    <property type="protein sequence ID" value="KAG5618966.1"/>
    <property type="molecule type" value="Genomic_DNA"/>
</dbReference>
<evidence type="ECO:0000313" key="2">
    <source>
        <dbReference type="Proteomes" id="UP000824120"/>
    </source>
</evidence>
<proteinExistence type="predicted"/>
<protein>
    <submittedName>
        <fullName evidence="1">Uncharacterized protein</fullName>
    </submittedName>
</protein>
<gene>
    <name evidence="1" type="ORF">H5410_018790</name>
</gene>
<dbReference type="AlphaFoldDB" id="A0A9J6A2Y1"/>
<name>A0A9J6A2Y1_SOLCO</name>
<keyword evidence="2" id="KW-1185">Reference proteome</keyword>
<accession>A0A9J6A2Y1</accession>